<evidence type="ECO:0000313" key="2">
    <source>
        <dbReference type="Proteomes" id="UP000225947"/>
    </source>
</evidence>
<keyword evidence="2" id="KW-1185">Reference proteome</keyword>
<organism evidence="1 2">
    <name type="scientific">Acinetobacter phage vB_AbaM_ME3</name>
    <dbReference type="NCBI Taxonomy" id="1837876"/>
    <lineage>
        <taxon>Viruses</taxon>
        <taxon>Duplodnaviria</taxon>
        <taxon>Heunggongvirae</taxon>
        <taxon>Uroviricota</taxon>
        <taxon>Caudoviricetes</taxon>
        <taxon>Metrivirus</taxon>
        <taxon>Metrivirus ME3</taxon>
    </lineage>
</organism>
<dbReference type="EMBL" id="KU935715">
    <property type="protein sequence ID" value="AND75473.1"/>
    <property type="molecule type" value="Genomic_DNA"/>
</dbReference>
<name>A0A172Q101_9CAUD</name>
<accession>A0A172Q101</accession>
<evidence type="ECO:0000313" key="1">
    <source>
        <dbReference type="EMBL" id="AND75473.1"/>
    </source>
</evidence>
<dbReference type="Proteomes" id="UP000225947">
    <property type="component" value="Segment"/>
</dbReference>
<sequence length="61" mass="7213">MPWVTVTLKCFQRYLTYLWGGWKARWISRNETGIFGLLSGFVKTFVEAYVLTKMDIEQGYI</sequence>
<proteinExistence type="predicted"/>
<gene>
    <name evidence="1" type="ORF">ME3_312</name>
</gene>
<protein>
    <submittedName>
        <fullName evidence="1">Uncharacterized protein</fullName>
    </submittedName>
</protein>
<reference evidence="2" key="1">
    <citation type="submission" date="2016-03" db="EMBL/GenBank/DDBJ databases">
        <title>Characterization of Acinetobacter baumannii phage vB_AbaM_ME3.</title>
        <authorList>
            <person name="Buttimer C.T.H."/>
            <person name="Elbreki M."/>
            <person name="Coffey A."/>
        </authorList>
    </citation>
    <scope>NUCLEOTIDE SEQUENCE [LARGE SCALE GENOMIC DNA]</scope>
</reference>